<comment type="cofactor">
    <cofactor evidence="1">
        <name>Zn(2+)</name>
        <dbReference type="ChEBI" id="CHEBI:29105"/>
    </cofactor>
</comment>
<name>A0ABY9YJ10_9GAMM</name>
<dbReference type="SUPFAM" id="SSF53187">
    <property type="entry name" value="Zn-dependent exopeptidases"/>
    <property type="match status" value="1"/>
</dbReference>
<dbReference type="InterPro" id="IPR000834">
    <property type="entry name" value="Peptidase_M14"/>
</dbReference>
<keyword evidence="8" id="KW-1185">Reference proteome</keyword>
<evidence type="ECO:0000256" key="2">
    <source>
        <dbReference type="ARBA" id="ARBA00022723"/>
    </source>
</evidence>
<keyword evidence="4" id="KW-0862">Zinc</keyword>
<dbReference type="Gene3D" id="3.40.630.10">
    <property type="entry name" value="Zn peptidases"/>
    <property type="match status" value="1"/>
</dbReference>
<dbReference type="Pfam" id="PF24827">
    <property type="entry name" value="AstE_AspA_cat"/>
    <property type="match status" value="1"/>
</dbReference>
<organism evidence="7 8">
    <name type="scientific">Stenotrophomonas aracearum</name>
    <dbReference type="NCBI Taxonomy" id="3003272"/>
    <lineage>
        <taxon>Bacteria</taxon>
        <taxon>Pseudomonadati</taxon>
        <taxon>Pseudomonadota</taxon>
        <taxon>Gammaproteobacteria</taxon>
        <taxon>Lysobacterales</taxon>
        <taxon>Lysobacteraceae</taxon>
        <taxon>Stenotrophomonas</taxon>
    </lineage>
</organism>
<evidence type="ECO:0000256" key="5">
    <source>
        <dbReference type="PROSITE-ProRule" id="PRU01379"/>
    </source>
</evidence>
<evidence type="ECO:0000256" key="3">
    <source>
        <dbReference type="ARBA" id="ARBA00022801"/>
    </source>
</evidence>
<evidence type="ECO:0000313" key="8">
    <source>
        <dbReference type="Proteomes" id="UP001305421"/>
    </source>
</evidence>
<dbReference type="EMBL" id="CP115543">
    <property type="protein sequence ID" value="WNH50435.1"/>
    <property type="molecule type" value="Genomic_DNA"/>
</dbReference>
<keyword evidence="2" id="KW-0479">Metal-binding</keyword>
<proteinExistence type="inferred from homology"/>
<feature type="domain" description="Peptidase M14" evidence="6">
    <location>
        <begin position="30"/>
        <end position="309"/>
    </location>
</feature>
<evidence type="ECO:0000259" key="6">
    <source>
        <dbReference type="PROSITE" id="PS52035"/>
    </source>
</evidence>
<sequence>MNTPHFYPVGTPGQPWGDNERAAWRARQVVQRSYADDVVAALNALPEAFTVVQYGDLRAGADRYPLLLAMTRDWNPTLPTALVTGGVHGYETSGVHGALQFLQNHASAYAGRVNLIVAPCVCPWGYERIQRWNHDAFDPNRSFRDGGLITESAALMAWIAARNDNLQVHLDLHETTDSDAHEFDPALASRDGKAWVPESIPDGFYVIGNSENPEPDFQKALIAAVAPITHIAPADAQGHLVGLPLQSNGVVWGESRSIGACAGFTDARFATTTEVYPDSPRTSPSECNAAQVAAVCAGLDFALSSLSPP</sequence>
<comment type="caution">
    <text evidence="5">Lacks conserved residue(s) required for the propagation of feature annotation.</text>
</comment>
<evidence type="ECO:0000313" key="7">
    <source>
        <dbReference type="EMBL" id="WNH50435.1"/>
    </source>
</evidence>
<protein>
    <submittedName>
        <fullName evidence="7">M14 family metallocarboxypeptidase</fullName>
    </submittedName>
</protein>
<dbReference type="CDD" id="cd06231">
    <property type="entry name" value="M14_REP34-like"/>
    <property type="match status" value="1"/>
</dbReference>
<reference evidence="7 8" key="1">
    <citation type="submission" date="2022-12" db="EMBL/GenBank/DDBJ databases">
        <title>Two new species, Stenotrophomonas aracearum and Stenotrophomonas oahuensis, isolated from Anthurium (Araceae family) in Hawaii.</title>
        <authorList>
            <person name="Chunag S.C."/>
            <person name="Dobhal S."/>
            <person name="Alvarez A."/>
            <person name="Arif M."/>
        </authorList>
    </citation>
    <scope>NUCLEOTIDE SEQUENCE [LARGE SCALE GENOMIC DNA]</scope>
    <source>
        <strain evidence="7 8">A5588</strain>
    </source>
</reference>
<evidence type="ECO:0000256" key="4">
    <source>
        <dbReference type="ARBA" id="ARBA00022833"/>
    </source>
</evidence>
<dbReference type="InterPro" id="IPR055438">
    <property type="entry name" value="AstE_AspA_cat"/>
</dbReference>
<dbReference type="Proteomes" id="UP001305421">
    <property type="component" value="Chromosome"/>
</dbReference>
<gene>
    <name evidence="7" type="ORF">PDM28_09150</name>
</gene>
<evidence type="ECO:0000256" key="1">
    <source>
        <dbReference type="ARBA" id="ARBA00001947"/>
    </source>
</evidence>
<dbReference type="PROSITE" id="PS52035">
    <property type="entry name" value="PEPTIDASE_M14"/>
    <property type="match status" value="1"/>
</dbReference>
<keyword evidence="3" id="KW-0378">Hydrolase</keyword>
<accession>A0ABY9YJ10</accession>
<dbReference type="RefSeq" id="WP_311184541.1">
    <property type="nucleotide sequence ID" value="NZ_CP115543.1"/>
</dbReference>
<comment type="similarity">
    <text evidence="5">Belongs to the peptidase M14 family.</text>
</comment>